<keyword evidence="5" id="KW-0119">Carbohydrate metabolism</keyword>
<dbReference type="GO" id="GO:0008843">
    <property type="term" value="F:endochitinase activity"/>
    <property type="evidence" value="ECO:0007669"/>
    <property type="project" value="UniProtKB-EC"/>
</dbReference>
<dbReference type="OMA" id="WEYPDAD"/>
<protein>
    <recommendedName>
        <fullName evidence="2">chitinase</fullName>
        <ecNumber evidence="2">3.2.1.14</ecNumber>
    </recommendedName>
</protein>
<comment type="catalytic activity">
    <reaction evidence="1">
        <text>Random endo-hydrolysis of N-acetyl-beta-D-glucosaminide (1-&gt;4)-beta-linkages in chitin and chitodextrins.</text>
        <dbReference type="EC" id="3.2.1.14"/>
    </reaction>
</comment>
<keyword evidence="7" id="KW-0624">Polysaccharide degradation</keyword>
<dbReference type="EMBL" id="JH711583">
    <property type="protein sequence ID" value="EIW78011.1"/>
    <property type="molecule type" value="Genomic_DNA"/>
</dbReference>
<sequence>MTPFSTFITFLFTVLLATSAAALPVTTETGLTARASAPAAPHWVVYSDKWISGETGPPKTTDLVGYNTFLLSFWMSTGAADQAVMWSQMDAATRTSTKAEYEKAGIKLMVSAFGSSEAPTTSGADPVKTADSLATWVIQYGLDGVDIDYEDFQAMNKKDGTAENWLIKFTTELRKKLPSPQYVITHAPVAPWFSGAPTYPSGAYLAVDKAVGSMIDWYNIQFYNQYTEYTTCDGLLTKSSSQWPKSSVFEIAASGVPFNKLVIGKPATTGDQTNGGFMSTGDLATCIKTAKGKGWDAGVMTWQYPDGDSAWIKAVRAQAFPV</sequence>
<evidence type="ECO:0000256" key="4">
    <source>
        <dbReference type="ARBA" id="ARBA00023024"/>
    </source>
</evidence>
<reference evidence="13" key="1">
    <citation type="journal article" date="2012" name="Science">
        <title>The Paleozoic origin of enzymatic lignin decomposition reconstructed from 31 fungal genomes.</title>
        <authorList>
            <person name="Floudas D."/>
            <person name="Binder M."/>
            <person name="Riley R."/>
            <person name="Barry K."/>
            <person name="Blanchette R.A."/>
            <person name="Henrissat B."/>
            <person name="Martinez A.T."/>
            <person name="Otillar R."/>
            <person name="Spatafora J.W."/>
            <person name="Yadav J.S."/>
            <person name="Aerts A."/>
            <person name="Benoit I."/>
            <person name="Boyd A."/>
            <person name="Carlson A."/>
            <person name="Copeland A."/>
            <person name="Coutinho P.M."/>
            <person name="de Vries R.P."/>
            <person name="Ferreira P."/>
            <person name="Findley K."/>
            <person name="Foster B."/>
            <person name="Gaskell J."/>
            <person name="Glotzer D."/>
            <person name="Gorecki P."/>
            <person name="Heitman J."/>
            <person name="Hesse C."/>
            <person name="Hori C."/>
            <person name="Igarashi K."/>
            <person name="Jurgens J.A."/>
            <person name="Kallen N."/>
            <person name="Kersten P."/>
            <person name="Kohler A."/>
            <person name="Kuees U."/>
            <person name="Kumar T.K.A."/>
            <person name="Kuo A."/>
            <person name="LaButti K."/>
            <person name="Larrondo L.F."/>
            <person name="Lindquist E."/>
            <person name="Ling A."/>
            <person name="Lombard V."/>
            <person name="Lucas S."/>
            <person name="Lundell T."/>
            <person name="Martin R."/>
            <person name="McLaughlin D.J."/>
            <person name="Morgenstern I."/>
            <person name="Morin E."/>
            <person name="Murat C."/>
            <person name="Nagy L.G."/>
            <person name="Nolan M."/>
            <person name="Ohm R.A."/>
            <person name="Patyshakuliyeva A."/>
            <person name="Rokas A."/>
            <person name="Ruiz-Duenas F.J."/>
            <person name="Sabat G."/>
            <person name="Salamov A."/>
            <person name="Samejima M."/>
            <person name="Schmutz J."/>
            <person name="Slot J.C."/>
            <person name="St John F."/>
            <person name="Stenlid J."/>
            <person name="Sun H."/>
            <person name="Sun S."/>
            <person name="Syed K."/>
            <person name="Tsang A."/>
            <person name="Wiebenga A."/>
            <person name="Young D."/>
            <person name="Pisabarro A."/>
            <person name="Eastwood D.C."/>
            <person name="Martin F."/>
            <person name="Cullen D."/>
            <person name="Grigoriev I.V."/>
            <person name="Hibbett D.S."/>
        </authorList>
    </citation>
    <scope>NUCLEOTIDE SEQUENCE [LARGE SCALE GENOMIC DNA]</scope>
    <source>
        <strain evidence="13">RWD-64-598 SS2</strain>
    </source>
</reference>
<proteinExistence type="inferred from homology"/>
<evidence type="ECO:0000256" key="2">
    <source>
        <dbReference type="ARBA" id="ARBA00012729"/>
    </source>
</evidence>
<organism evidence="12 13">
    <name type="scientific">Coniophora puteana (strain RWD-64-598)</name>
    <name type="common">Brown rot fungus</name>
    <dbReference type="NCBI Taxonomy" id="741705"/>
    <lineage>
        <taxon>Eukaryota</taxon>
        <taxon>Fungi</taxon>
        <taxon>Dikarya</taxon>
        <taxon>Basidiomycota</taxon>
        <taxon>Agaricomycotina</taxon>
        <taxon>Agaricomycetes</taxon>
        <taxon>Agaricomycetidae</taxon>
        <taxon>Boletales</taxon>
        <taxon>Coniophorineae</taxon>
        <taxon>Coniophoraceae</taxon>
        <taxon>Coniophora</taxon>
    </lineage>
</organism>
<evidence type="ECO:0000256" key="7">
    <source>
        <dbReference type="ARBA" id="ARBA00023326"/>
    </source>
</evidence>
<accession>A0A5M3MHB2</accession>
<evidence type="ECO:0000256" key="6">
    <source>
        <dbReference type="ARBA" id="ARBA00023295"/>
    </source>
</evidence>
<evidence type="ECO:0000259" key="11">
    <source>
        <dbReference type="PROSITE" id="PS51910"/>
    </source>
</evidence>
<evidence type="ECO:0000256" key="1">
    <source>
        <dbReference type="ARBA" id="ARBA00000822"/>
    </source>
</evidence>
<comment type="similarity">
    <text evidence="9">Belongs to the glycosyl hydrolase 18 family.</text>
</comment>
<dbReference type="PROSITE" id="PS51910">
    <property type="entry name" value="GH18_2"/>
    <property type="match status" value="1"/>
</dbReference>
<gene>
    <name evidence="12" type="ORF">CONPUDRAFT_167978</name>
</gene>
<keyword evidence="13" id="KW-1185">Reference proteome</keyword>
<keyword evidence="10" id="KW-0732">Signal</keyword>
<feature type="domain" description="GH18" evidence="11">
    <location>
        <begin position="41"/>
        <end position="322"/>
    </location>
</feature>
<dbReference type="KEGG" id="cput:CONPUDRAFT_167978"/>
<name>A0A5M3MHB2_CONPW</name>
<comment type="caution">
    <text evidence="12">The sequence shown here is derived from an EMBL/GenBank/DDBJ whole genome shotgun (WGS) entry which is preliminary data.</text>
</comment>
<dbReference type="GO" id="GO:0006032">
    <property type="term" value="P:chitin catabolic process"/>
    <property type="evidence" value="ECO:0007669"/>
    <property type="project" value="UniProtKB-KW"/>
</dbReference>
<evidence type="ECO:0000256" key="5">
    <source>
        <dbReference type="ARBA" id="ARBA00023277"/>
    </source>
</evidence>
<evidence type="ECO:0000256" key="3">
    <source>
        <dbReference type="ARBA" id="ARBA00022801"/>
    </source>
</evidence>
<dbReference type="InterPro" id="IPR050542">
    <property type="entry name" value="Glycosyl_Hydrlase18_Chitinase"/>
</dbReference>
<dbReference type="Gene3D" id="3.20.20.80">
    <property type="entry name" value="Glycosidases"/>
    <property type="match status" value="1"/>
</dbReference>
<dbReference type="EC" id="3.2.1.14" evidence="2"/>
<dbReference type="PROSITE" id="PS01095">
    <property type="entry name" value="GH18_1"/>
    <property type="match status" value="1"/>
</dbReference>
<evidence type="ECO:0000313" key="13">
    <source>
        <dbReference type="Proteomes" id="UP000053558"/>
    </source>
</evidence>
<feature type="signal peptide" evidence="10">
    <location>
        <begin position="1"/>
        <end position="22"/>
    </location>
</feature>
<keyword evidence="6 8" id="KW-0326">Glycosidase</keyword>
<evidence type="ECO:0000256" key="9">
    <source>
        <dbReference type="RuleBase" id="RU004453"/>
    </source>
</evidence>
<dbReference type="GeneID" id="19205890"/>
<dbReference type="Proteomes" id="UP000053558">
    <property type="component" value="Unassembled WGS sequence"/>
</dbReference>
<dbReference type="SUPFAM" id="SSF51445">
    <property type="entry name" value="(Trans)glycosidases"/>
    <property type="match status" value="1"/>
</dbReference>
<dbReference type="OrthoDB" id="3012298at2759"/>
<dbReference type="Pfam" id="PF00704">
    <property type="entry name" value="Glyco_hydro_18"/>
    <property type="match status" value="1"/>
</dbReference>
<dbReference type="AlphaFoldDB" id="A0A5M3MHB2"/>
<dbReference type="InterPro" id="IPR001223">
    <property type="entry name" value="Glyco_hydro18_cat"/>
</dbReference>
<dbReference type="GO" id="GO:0000272">
    <property type="term" value="P:polysaccharide catabolic process"/>
    <property type="evidence" value="ECO:0007669"/>
    <property type="project" value="UniProtKB-KW"/>
</dbReference>
<keyword evidence="3 8" id="KW-0378">Hydrolase</keyword>
<evidence type="ECO:0000313" key="12">
    <source>
        <dbReference type="EMBL" id="EIW78011.1"/>
    </source>
</evidence>
<evidence type="ECO:0000256" key="8">
    <source>
        <dbReference type="RuleBase" id="RU000489"/>
    </source>
</evidence>
<dbReference type="InterPro" id="IPR017853">
    <property type="entry name" value="GH"/>
</dbReference>
<feature type="chain" id="PRO_5024399337" description="chitinase" evidence="10">
    <location>
        <begin position="23"/>
        <end position="322"/>
    </location>
</feature>
<dbReference type="CDD" id="cd00598">
    <property type="entry name" value="GH18_chitinase-like"/>
    <property type="match status" value="1"/>
</dbReference>
<evidence type="ECO:0000256" key="10">
    <source>
        <dbReference type="SAM" id="SignalP"/>
    </source>
</evidence>
<dbReference type="PANTHER" id="PTHR45708">
    <property type="entry name" value="ENDOCHITINASE"/>
    <property type="match status" value="1"/>
</dbReference>
<keyword evidence="4" id="KW-0146">Chitin degradation</keyword>
<dbReference type="RefSeq" id="XP_007772287.1">
    <property type="nucleotide sequence ID" value="XM_007774097.1"/>
</dbReference>
<dbReference type="InterPro" id="IPR001579">
    <property type="entry name" value="Glyco_hydro_18_chit_AS"/>
</dbReference>
<dbReference type="PANTHER" id="PTHR45708:SF49">
    <property type="entry name" value="ENDOCHITINASE"/>
    <property type="match status" value="1"/>
</dbReference>